<evidence type="ECO:0000259" key="10">
    <source>
        <dbReference type="Pfam" id="PF02875"/>
    </source>
</evidence>
<feature type="domain" description="Mur ligase N-terminal catalytic" evidence="9">
    <location>
        <begin position="12"/>
        <end position="110"/>
    </location>
</feature>
<reference evidence="13" key="1">
    <citation type="submission" date="2020-05" db="EMBL/GenBank/DDBJ databases">
        <authorList>
            <person name="Chiriac C."/>
            <person name="Salcher M."/>
            <person name="Ghai R."/>
            <person name="Kavagutti S V."/>
        </authorList>
    </citation>
    <scope>NUCLEOTIDE SEQUENCE</scope>
</reference>
<dbReference type="HAMAP" id="MF_00046">
    <property type="entry name" value="MurC"/>
    <property type="match status" value="1"/>
</dbReference>
<dbReference type="PANTHER" id="PTHR43445">
    <property type="entry name" value="UDP-N-ACETYLMURAMATE--L-ALANINE LIGASE-RELATED"/>
    <property type="match status" value="1"/>
</dbReference>
<comment type="subcellular location">
    <subcellularLocation>
        <location evidence="1">Cytoplasm</location>
    </subcellularLocation>
</comment>
<sequence>MKEALDSSLGPVHLVGIGGSGMSGIARILLARGFQVSGSDSRETQEIHALRALGARIAIGHAAVNLLQFGSPASVVVTSTAIAPDNPEISEAHTMLCHVMHRSEALASLLVARKSLAVAGTHGKTTTTSMTAVTLQSLGLDPSYAIGAGLGGAGSNAHHGNGDFFVIEADESDKSFLAYSPDSAIITNIEADHMDQFTSLREIEETFLEFAQSVSGPLVLCGDDEGVQRLVKKMDRAVVTYGLLSINDLIISDVHPVNAGSIFSATLRGRKLGSFKLQVPGLHNVLNAAAVIAMTAEYGLSLEGVRKGLAEFTGARRRFDIRGVVSNVTVVDDYAHHPTEIIATLKAAREVSPRGRIIAIFQPHRFTRLQAFMSEFASALELADEVAIMDVYGAGETPLPGVSGMRLAALIPRATFLPSFLDVSEWAAKIAESGDYVFTLGAGDVTLLGPAILEQLAVVAKS</sequence>
<proteinExistence type="inferred from homology"/>
<dbReference type="Gene3D" id="3.40.50.720">
    <property type="entry name" value="NAD(P)-binding Rossmann-like Domain"/>
    <property type="match status" value="1"/>
</dbReference>
<evidence type="ECO:0000256" key="4">
    <source>
        <dbReference type="ARBA" id="ARBA00022490"/>
    </source>
</evidence>
<dbReference type="UniPathway" id="UPA00219"/>
<dbReference type="PANTHER" id="PTHR43445:SF3">
    <property type="entry name" value="UDP-N-ACETYLMURAMATE--L-ALANINE LIGASE"/>
    <property type="match status" value="1"/>
</dbReference>
<evidence type="ECO:0000313" key="13">
    <source>
        <dbReference type="EMBL" id="CAB4692756.1"/>
    </source>
</evidence>
<dbReference type="InterPro" id="IPR013221">
    <property type="entry name" value="Mur_ligase_cen"/>
</dbReference>
<keyword evidence="5" id="KW-0436">Ligase</keyword>
<dbReference type="InterPro" id="IPR000713">
    <property type="entry name" value="Mur_ligase_N"/>
</dbReference>
<keyword evidence="4" id="KW-0963">Cytoplasm</keyword>
<evidence type="ECO:0000256" key="6">
    <source>
        <dbReference type="ARBA" id="ARBA00022741"/>
    </source>
</evidence>
<comment type="catalytic activity">
    <reaction evidence="8">
        <text>UDP-N-acetyl-alpha-D-muramate + L-alanine + ATP = UDP-N-acetyl-alpha-D-muramoyl-L-alanine + ADP + phosphate + H(+)</text>
        <dbReference type="Rhea" id="RHEA:23372"/>
        <dbReference type="ChEBI" id="CHEBI:15378"/>
        <dbReference type="ChEBI" id="CHEBI:30616"/>
        <dbReference type="ChEBI" id="CHEBI:43474"/>
        <dbReference type="ChEBI" id="CHEBI:57972"/>
        <dbReference type="ChEBI" id="CHEBI:70757"/>
        <dbReference type="ChEBI" id="CHEBI:83898"/>
        <dbReference type="ChEBI" id="CHEBI:456216"/>
        <dbReference type="EC" id="6.3.2.8"/>
    </reaction>
</comment>
<dbReference type="Pfam" id="PF08245">
    <property type="entry name" value="Mur_ligase_M"/>
    <property type="match status" value="1"/>
</dbReference>
<dbReference type="SUPFAM" id="SSF53623">
    <property type="entry name" value="MurD-like peptide ligases, catalytic domain"/>
    <property type="match status" value="1"/>
</dbReference>
<dbReference type="InterPro" id="IPR036615">
    <property type="entry name" value="Mur_ligase_C_dom_sf"/>
</dbReference>
<dbReference type="SUPFAM" id="SSF53244">
    <property type="entry name" value="MurD-like peptide ligases, peptide-binding domain"/>
    <property type="match status" value="1"/>
</dbReference>
<dbReference type="Gene3D" id="3.90.190.20">
    <property type="entry name" value="Mur ligase, C-terminal domain"/>
    <property type="match status" value="1"/>
</dbReference>
<dbReference type="NCBIfam" id="TIGR01082">
    <property type="entry name" value="murC"/>
    <property type="match status" value="1"/>
</dbReference>
<comment type="pathway">
    <text evidence="2">Cell wall biogenesis; peptidoglycan biosynthesis.</text>
</comment>
<dbReference type="EC" id="6.3.2.8" evidence="3"/>
<dbReference type="AlphaFoldDB" id="A0A6J6P1U9"/>
<feature type="domain" description="Mur ligase C-terminal" evidence="10">
    <location>
        <begin position="317"/>
        <end position="443"/>
    </location>
</feature>
<evidence type="ECO:0000313" key="12">
    <source>
        <dbReference type="EMBL" id="CAB4665194.1"/>
    </source>
</evidence>
<evidence type="ECO:0000256" key="1">
    <source>
        <dbReference type="ARBA" id="ARBA00004496"/>
    </source>
</evidence>
<dbReference type="GO" id="GO:0008763">
    <property type="term" value="F:UDP-N-acetylmuramate-L-alanine ligase activity"/>
    <property type="evidence" value="ECO:0007669"/>
    <property type="project" value="UniProtKB-EC"/>
</dbReference>
<dbReference type="SUPFAM" id="SSF51984">
    <property type="entry name" value="MurCD N-terminal domain"/>
    <property type="match status" value="1"/>
</dbReference>
<evidence type="ECO:0000259" key="9">
    <source>
        <dbReference type="Pfam" id="PF01225"/>
    </source>
</evidence>
<dbReference type="Pfam" id="PF01225">
    <property type="entry name" value="Mur_ligase"/>
    <property type="match status" value="1"/>
</dbReference>
<dbReference type="InterPro" id="IPR004101">
    <property type="entry name" value="Mur_ligase_C"/>
</dbReference>
<gene>
    <name evidence="12" type="ORF">UFOPK2342_00092</name>
    <name evidence="13" type="ORF">UFOPK2423_00686</name>
</gene>
<keyword evidence="7" id="KW-0067">ATP-binding</keyword>
<organism evidence="13">
    <name type="scientific">freshwater metagenome</name>
    <dbReference type="NCBI Taxonomy" id="449393"/>
    <lineage>
        <taxon>unclassified sequences</taxon>
        <taxon>metagenomes</taxon>
        <taxon>ecological metagenomes</taxon>
    </lineage>
</organism>
<evidence type="ECO:0000256" key="3">
    <source>
        <dbReference type="ARBA" id="ARBA00012211"/>
    </source>
</evidence>
<accession>A0A6J6P1U9</accession>
<dbReference type="InterPro" id="IPR050061">
    <property type="entry name" value="MurCDEF_pg_biosynth"/>
</dbReference>
<feature type="domain" description="Mur ligase central" evidence="11">
    <location>
        <begin position="118"/>
        <end position="294"/>
    </location>
</feature>
<dbReference type="EMBL" id="CAEZXB010000001">
    <property type="protein sequence ID" value="CAB4665194.1"/>
    <property type="molecule type" value="Genomic_DNA"/>
</dbReference>
<dbReference type="InterPro" id="IPR036565">
    <property type="entry name" value="Mur-like_cat_sf"/>
</dbReference>
<dbReference type="GO" id="GO:0005524">
    <property type="term" value="F:ATP binding"/>
    <property type="evidence" value="ECO:0007669"/>
    <property type="project" value="UniProtKB-KW"/>
</dbReference>
<evidence type="ECO:0000256" key="7">
    <source>
        <dbReference type="ARBA" id="ARBA00022840"/>
    </source>
</evidence>
<dbReference type="GO" id="GO:0005737">
    <property type="term" value="C:cytoplasm"/>
    <property type="evidence" value="ECO:0007669"/>
    <property type="project" value="UniProtKB-SubCell"/>
</dbReference>
<dbReference type="InterPro" id="IPR005758">
    <property type="entry name" value="UDP-N-AcMur_Ala_ligase_MurC"/>
</dbReference>
<protein>
    <recommendedName>
        <fullName evidence="3">UDP-N-acetylmuramate--L-alanine ligase</fullName>
        <ecNumber evidence="3">6.3.2.8</ecNumber>
    </recommendedName>
</protein>
<evidence type="ECO:0000256" key="2">
    <source>
        <dbReference type="ARBA" id="ARBA00004752"/>
    </source>
</evidence>
<dbReference type="Gene3D" id="3.40.1190.10">
    <property type="entry name" value="Mur-like, catalytic domain"/>
    <property type="match status" value="1"/>
</dbReference>
<keyword evidence="6" id="KW-0547">Nucleotide-binding</keyword>
<evidence type="ECO:0000256" key="8">
    <source>
        <dbReference type="ARBA" id="ARBA00047833"/>
    </source>
</evidence>
<dbReference type="EMBL" id="CAEZXN010000012">
    <property type="protein sequence ID" value="CAB4692756.1"/>
    <property type="molecule type" value="Genomic_DNA"/>
</dbReference>
<dbReference type="Pfam" id="PF02875">
    <property type="entry name" value="Mur_ligase_C"/>
    <property type="match status" value="1"/>
</dbReference>
<dbReference type="GO" id="GO:0009252">
    <property type="term" value="P:peptidoglycan biosynthetic process"/>
    <property type="evidence" value="ECO:0007669"/>
    <property type="project" value="UniProtKB-UniPathway"/>
</dbReference>
<evidence type="ECO:0000259" key="11">
    <source>
        <dbReference type="Pfam" id="PF08245"/>
    </source>
</evidence>
<evidence type="ECO:0000256" key="5">
    <source>
        <dbReference type="ARBA" id="ARBA00022598"/>
    </source>
</evidence>
<name>A0A6J6P1U9_9ZZZZ</name>